<feature type="transmembrane region" description="Helical" evidence="13">
    <location>
        <begin position="462"/>
        <end position="482"/>
    </location>
</feature>
<evidence type="ECO:0000256" key="6">
    <source>
        <dbReference type="ARBA" id="ARBA00022741"/>
    </source>
</evidence>
<dbReference type="Gene3D" id="3.40.1110.10">
    <property type="entry name" value="Calcium-transporting ATPase, cytoplasmic domain N"/>
    <property type="match status" value="1"/>
</dbReference>
<evidence type="ECO:0000256" key="13">
    <source>
        <dbReference type="RuleBase" id="RU362082"/>
    </source>
</evidence>
<keyword evidence="5 13" id="KW-0479">Metal-binding</keyword>
<evidence type="ECO:0000256" key="10">
    <source>
        <dbReference type="ARBA" id="ARBA00022989"/>
    </source>
</evidence>
<dbReference type="FunFam" id="1.20.1110.10:FF:000032">
    <property type="entry name" value="Cation-transporting ATPase"/>
    <property type="match status" value="1"/>
</dbReference>
<evidence type="ECO:0000259" key="15">
    <source>
        <dbReference type="Pfam" id="PF00122"/>
    </source>
</evidence>
<feature type="transmembrane region" description="Helical" evidence="13">
    <location>
        <begin position="680"/>
        <end position="701"/>
    </location>
</feature>
<organism evidence="17 18">
    <name type="scientific">Kuraishia capsulata CBS 1993</name>
    <dbReference type="NCBI Taxonomy" id="1382522"/>
    <lineage>
        <taxon>Eukaryota</taxon>
        <taxon>Fungi</taxon>
        <taxon>Dikarya</taxon>
        <taxon>Ascomycota</taxon>
        <taxon>Saccharomycotina</taxon>
        <taxon>Pichiomycetes</taxon>
        <taxon>Pichiales</taxon>
        <taxon>Pichiaceae</taxon>
        <taxon>Kuraishia</taxon>
    </lineage>
</organism>
<dbReference type="InterPro" id="IPR008250">
    <property type="entry name" value="ATPase_P-typ_transduc_dom_A_sf"/>
</dbReference>
<dbReference type="GeneID" id="34523077"/>
<dbReference type="FunFam" id="3.40.50.1000:FF:000068">
    <property type="entry name" value="Cation-transporting ATPase"/>
    <property type="match status" value="1"/>
</dbReference>
<dbReference type="GO" id="GO:1990816">
    <property type="term" value="C:vacuole-mitochondrion membrane contact site"/>
    <property type="evidence" value="ECO:0007669"/>
    <property type="project" value="EnsemblFungi"/>
</dbReference>
<keyword evidence="10 13" id="KW-1133">Transmembrane helix</keyword>
<dbReference type="Gene3D" id="3.40.50.1000">
    <property type="entry name" value="HAD superfamily/HAD-like"/>
    <property type="match status" value="1"/>
</dbReference>
<dbReference type="GO" id="GO:0008270">
    <property type="term" value="F:zinc ion binding"/>
    <property type="evidence" value="ECO:0007669"/>
    <property type="project" value="EnsemblFungi"/>
</dbReference>
<evidence type="ECO:0000259" key="16">
    <source>
        <dbReference type="Pfam" id="PF12409"/>
    </source>
</evidence>
<accession>W6MSC9</accession>
<proteinExistence type="inferred from homology"/>
<feature type="transmembrane region" description="Helical" evidence="13">
    <location>
        <begin position="1326"/>
        <end position="1346"/>
    </location>
</feature>
<dbReference type="EC" id="7.2.2.-" evidence="13"/>
<dbReference type="InterPro" id="IPR006544">
    <property type="entry name" value="P-type_TPase_V"/>
</dbReference>
<dbReference type="InterPro" id="IPR047819">
    <property type="entry name" value="P5A-ATPase_N"/>
</dbReference>
<keyword evidence="7 13" id="KW-0067">ATP-binding</keyword>
<dbReference type="Pfam" id="PF12409">
    <property type="entry name" value="P5-ATPase"/>
    <property type="match status" value="1"/>
</dbReference>
<feature type="transmembrane region" description="Helical" evidence="13">
    <location>
        <begin position="437"/>
        <end position="456"/>
    </location>
</feature>
<evidence type="ECO:0000256" key="1">
    <source>
        <dbReference type="ARBA" id="ARBA00004141"/>
    </source>
</evidence>
<dbReference type="NCBIfam" id="TIGR01657">
    <property type="entry name" value="P-ATPase-V"/>
    <property type="match status" value="1"/>
</dbReference>
<evidence type="ECO:0000256" key="3">
    <source>
        <dbReference type="ARBA" id="ARBA00022553"/>
    </source>
</evidence>
<dbReference type="EMBL" id="HG793131">
    <property type="protein sequence ID" value="CDK29706.1"/>
    <property type="molecule type" value="Genomic_DNA"/>
</dbReference>
<dbReference type="SUPFAM" id="SSF81665">
    <property type="entry name" value="Calcium ATPase, transmembrane domain M"/>
    <property type="match status" value="1"/>
</dbReference>
<keyword evidence="4 13" id="KW-0812">Transmembrane</keyword>
<feature type="transmembrane region" description="Helical" evidence="13">
    <location>
        <begin position="1296"/>
        <end position="1314"/>
    </location>
</feature>
<dbReference type="GO" id="GO:0030026">
    <property type="term" value="P:intracellular manganese ion homeostasis"/>
    <property type="evidence" value="ECO:0007669"/>
    <property type="project" value="EnsemblFungi"/>
</dbReference>
<reference evidence="17" key="1">
    <citation type="submission" date="2013-12" db="EMBL/GenBank/DDBJ databases">
        <authorList>
            <person name="Genoscope - CEA"/>
        </authorList>
    </citation>
    <scope>NUCLEOTIDE SEQUENCE</scope>
    <source>
        <strain evidence="17">CBS 1993</strain>
    </source>
</reference>
<dbReference type="STRING" id="1382522.W6MSC9"/>
<evidence type="ECO:0000256" key="9">
    <source>
        <dbReference type="ARBA" id="ARBA00022967"/>
    </source>
</evidence>
<dbReference type="CDD" id="cd07542">
    <property type="entry name" value="P-type_ATPase_cation"/>
    <property type="match status" value="1"/>
</dbReference>
<keyword evidence="3" id="KW-0597">Phosphoprotein</keyword>
<dbReference type="InterPro" id="IPR023298">
    <property type="entry name" value="ATPase_P-typ_TM_dom_sf"/>
</dbReference>
<dbReference type="SUPFAM" id="SSF56784">
    <property type="entry name" value="HAD-like"/>
    <property type="match status" value="1"/>
</dbReference>
<keyword evidence="11 13" id="KW-0472">Membrane</keyword>
<dbReference type="SUPFAM" id="SSF81653">
    <property type="entry name" value="Calcium ATPase, transduction domain A"/>
    <property type="match status" value="1"/>
</dbReference>
<dbReference type="InterPro" id="IPR036412">
    <property type="entry name" value="HAD-like_sf"/>
</dbReference>
<dbReference type="InterPro" id="IPR018303">
    <property type="entry name" value="ATPase_P-typ_P_site"/>
</dbReference>
<dbReference type="PANTHER" id="PTHR45630">
    <property type="entry name" value="CATION-TRANSPORTING ATPASE-RELATED"/>
    <property type="match status" value="1"/>
</dbReference>
<keyword evidence="8 13" id="KW-0460">Magnesium</keyword>
<evidence type="ECO:0000256" key="8">
    <source>
        <dbReference type="ARBA" id="ARBA00022842"/>
    </source>
</evidence>
<dbReference type="HOGENOM" id="CLU_001828_1_1_1"/>
<gene>
    <name evidence="17" type="ORF">KUCA_T00005699001</name>
</gene>
<evidence type="ECO:0000256" key="2">
    <source>
        <dbReference type="ARBA" id="ARBA00006000"/>
    </source>
</evidence>
<dbReference type="GO" id="GO:0006874">
    <property type="term" value="P:intracellular calcium ion homeostasis"/>
    <property type="evidence" value="ECO:0007669"/>
    <property type="project" value="TreeGrafter"/>
</dbReference>
<protein>
    <recommendedName>
        <fullName evidence="13">Cation-transporting ATPase</fullName>
        <ecNumber evidence="13">7.2.2.-</ecNumber>
    </recommendedName>
</protein>
<evidence type="ECO:0000313" key="17">
    <source>
        <dbReference type="EMBL" id="CDK29706.1"/>
    </source>
</evidence>
<evidence type="ECO:0000256" key="12">
    <source>
        <dbReference type="ARBA" id="ARBA00049360"/>
    </source>
</evidence>
<dbReference type="GO" id="GO:0030145">
    <property type="term" value="F:manganese ion binding"/>
    <property type="evidence" value="ECO:0007669"/>
    <property type="project" value="EnsemblFungi"/>
</dbReference>
<dbReference type="FunFam" id="2.70.150.10:FF:000119">
    <property type="entry name" value="Cation-transporting ATPase"/>
    <property type="match status" value="1"/>
</dbReference>
<dbReference type="PANTHER" id="PTHR45630:SF8">
    <property type="entry name" value="CATION-TRANSPORTING ATPASE"/>
    <property type="match status" value="1"/>
</dbReference>
<feature type="transmembrane region" description="Helical" evidence="13">
    <location>
        <begin position="1366"/>
        <end position="1390"/>
    </location>
</feature>
<dbReference type="PROSITE" id="PS00154">
    <property type="entry name" value="ATPASE_E1_E2"/>
    <property type="match status" value="1"/>
</dbReference>
<dbReference type="Pfam" id="PF13246">
    <property type="entry name" value="Cation_ATPase"/>
    <property type="match status" value="1"/>
</dbReference>
<dbReference type="SFLD" id="SFLDS00003">
    <property type="entry name" value="Haloacid_Dehalogenase"/>
    <property type="match status" value="1"/>
</dbReference>
<feature type="domain" description="P-type ATPase A" evidence="15">
    <location>
        <begin position="500"/>
        <end position="627"/>
    </location>
</feature>
<feature type="transmembrane region" description="Helical" evidence="13">
    <location>
        <begin position="1176"/>
        <end position="1200"/>
    </location>
</feature>
<dbReference type="InterPro" id="IPR023299">
    <property type="entry name" value="ATPase_P-typ_cyto_dom_N"/>
</dbReference>
<evidence type="ECO:0000256" key="4">
    <source>
        <dbReference type="ARBA" id="ARBA00022692"/>
    </source>
</evidence>
<dbReference type="NCBIfam" id="TIGR01494">
    <property type="entry name" value="ATPase_P-type"/>
    <property type="match status" value="1"/>
</dbReference>
<dbReference type="GO" id="GO:0015662">
    <property type="term" value="F:P-type ion transporter activity"/>
    <property type="evidence" value="ECO:0007669"/>
    <property type="project" value="InterPro"/>
</dbReference>
<dbReference type="SFLD" id="SFLDF00027">
    <property type="entry name" value="p-type_atpase"/>
    <property type="match status" value="1"/>
</dbReference>
<dbReference type="GO" id="GO:0016887">
    <property type="term" value="F:ATP hydrolysis activity"/>
    <property type="evidence" value="ECO:0007669"/>
    <property type="project" value="InterPro"/>
</dbReference>
<feature type="transmembrane region" description="Helical" evidence="13">
    <location>
        <begin position="1250"/>
        <end position="1271"/>
    </location>
</feature>
<feature type="domain" description="P5B-type ATPase N-terminal" evidence="16">
    <location>
        <begin position="250"/>
        <end position="383"/>
    </location>
</feature>
<keyword evidence="6 13" id="KW-0547">Nucleotide-binding</keyword>
<dbReference type="GO" id="GO:0005524">
    <property type="term" value="F:ATP binding"/>
    <property type="evidence" value="ECO:0007669"/>
    <property type="project" value="UniProtKB-UniRule"/>
</dbReference>
<feature type="region of interest" description="Disordered" evidence="14">
    <location>
        <begin position="1"/>
        <end position="42"/>
    </location>
</feature>
<feature type="transmembrane region" description="Helical" evidence="13">
    <location>
        <begin position="1212"/>
        <end position="1229"/>
    </location>
</feature>
<dbReference type="GO" id="GO:1903135">
    <property type="term" value="F:cupric ion binding"/>
    <property type="evidence" value="ECO:0007669"/>
    <property type="project" value="EnsemblFungi"/>
</dbReference>
<keyword evidence="9 13" id="KW-1278">Translocase</keyword>
<dbReference type="Gene3D" id="2.70.150.10">
    <property type="entry name" value="Calcium-transporting ATPase, cytoplasmic transduction domain A"/>
    <property type="match status" value="1"/>
</dbReference>
<dbReference type="InterPro" id="IPR059000">
    <property type="entry name" value="ATPase_P-type_domA"/>
</dbReference>
<comment type="catalytic activity">
    <reaction evidence="12 13">
        <text>ATP + H2O = ADP + phosphate + H(+)</text>
        <dbReference type="Rhea" id="RHEA:13065"/>
        <dbReference type="ChEBI" id="CHEBI:15377"/>
        <dbReference type="ChEBI" id="CHEBI:15378"/>
        <dbReference type="ChEBI" id="CHEBI:30616"/>
        <dbReference type="ChEBI" id="CHEBI:43474"/>
        <dbReference type="ChEBI" id="CHEBI:456216"/>
    </reaction>
</comment>
<feature type="transmembrane region" description="Helical" evidence="13">
    <location>
        <begin position="267"/>
        <end position="287"/>
    </location>
</feature>
<dbReference type="OrthoDB" id="48943at2759"/>
<dbReference type="Pfam" id="PF00122">
    <property type="entry name" value="E1-E2_ATPase"/>
    <property type="match status" value="1"/>
</dbReference>
<keyword evidence="18" id="KW-1185">Reference proteome</keyword>
<dbReference type="PRINTS" id="PR00119">
    <property type="entry name" value="CATATPASE"/>
</dbReference>
<dbReference type="GO" id="GO:0019829">
    <property type="term" value="F:ATPase-coupled monoatomic cation transmembrane transporter activity"/>
    <property type="evidence" value="ECO:0007669"/>
    <property type="project" value="UniProtKB-UniRule"/>
</dbReference>
<feature type="transmembrane region" description="Helical" evidence="13">
    <location>
        <begin position="644"/>
        <end position="668"/>
    </location>
</feature>
<dbReference type="Proteomes" id="UP000019384">
    <property type="component" value="Unassembled WGS sequence"/>
</dbReference>
<dbReference type="SUPFAM" id="SSF81660">
    <property type="entry name" value="Metal cation-transporting ATPase, ATP-binding domain N"/>
    <property type="match status" value="1"/>
</dbReference>
<evidence type="ECO:0000256" key="14">
    <source>
        <dbReference type="SAM" id="MobiDB-lite"/>
    </source>
</evidence>
<evidence type="ECO:0000256" key="7">
    <source>
        <dbReference type="ARBA" id="ARBA00022840"/>
    </source>
</evidence>
<evidence type="ECO:0000313" key="18">
    <source>
        <dbReference type="Proteomes" id="UP000019384"/>
    </source>
</evidence>
<comment type="subcellular location">
    <subcellularLocation>
        <location evidence="1 13">Membrane</location>
        <topology evidence="1 13">Multi-pass membrane protein</topology>
    </subcellularLocation>
</comment>
<comment type="similarity">
    <text evidence="2 13">Belongs to the cation transport ATPase (P-type) (TC 3.A.3) family. Type V subfamily.</text>
</comment>
<dbReference type="InterPro" id="IPR023214">
    <property type="entry name" value="HAD_sf"/>
</dbReference>
<evidence type="ECO:0000256" key="11">
    <source>
        <dbReference type="ARBA" id="ARBA00023136"/>
    </source>
</evidence>
<dbReference type="RefSeq" id="XP_022461689.1">
    <property type="nucleotide sequence ID" value="XM_022601508.1"/>
</dbReference>
<sequence>MASYSSRQPYNPRRSSSRHRESISSYGSSRPDNASNMLDDNDHEMYSGAASEVIPSSISSFHHHHHQGNYRSPRLSYSTANQLDSGLELTESGRGRNVNIDADYEETPSRSSSVETDRLNFRYFTTEEIENAQGVSTMENAENSEAPIDYDTNWNSYQDDYTDYYGRRGSLVDKATRSTQGSPNADYGSMDAASSTHLLYDTDYHSDVQSSLSGREYQPGTLKTEVKHHDEVFPSHPALLHYQRFYIAEEDLVVGIAGYSTSRKKLFAYYMVCILTAGLGYLLLRWLPRYRVKMMGNPSPLGKSDWCIVETEFGELEIIDINRQWYNQPLSTYLSKNFKDHDPEGKPTEEAVLEPFEDPEIDSDPLIPVLISFEYRYMKLYYSPVEDMFKVSSNWIDERWCDLESSKGGLSEDFYKLRRTIFGENVINIRDKSNSQLLLDEVLHPFYVFQVFSIVLWLLDDYYYYAFCIFMISIVSIVQTLIETRQTMKRLKDISRFTCSVRVCRNEFWKEVSSEDLVPGDIFEVSDPSISLLPCDSILLSGDCIVNESMLTGESVPVSKVALTQNVASDLEFEFSRPKFSQTLAKSFLYSGTKVIRSRKASADEASIALVVKTGFNTTKGALVRSMLFPKPTGFKFYEDSFRYIGVMTIIAAIGFIFSTINFIKLGLGPKIIILRALDLITIVVPPALPATLTIGTSFALSRLRQKQIFCISPTRVNVGGKLDVMCFDKTGTLTEDGLDVLGIHMPVPLPDRKSSVFCPIISSNLELLKTASFELLGESLEALSHEKAAGNRAINLFASMLNCHSLKSVDGELIGDPLDNKMFEFTNWIMTEDERNEQLLEFYSHYDVPDGLTPSLISPESSHNDHFILIKEFEFVSHLRRMAVITQAVGSSNALMAYVKGAPEVIEKICNPETLPEDYEELLHHYTHNGFRVIACAGKTLNASPSRNDLRFVKDLKREDCETELEFLGFIVFENKLKPSTKASLKQLSDANLRCIMCTGDNVLTAISVARECCLVDPESAVYLPVFVDGPNDEGSPFVWEEVDNPDLQLDPVTLEPLSPDQSSHFCLAVTGDVFKYILTELKDQDMLIEKMLMKGNIFTRMSPDEKHELVEQLKKLDYTVGFCGDGANDCGALKAADVGISLSEAEASVAAPFTSRLFEISCVLDVIKEGRASLVTSFSCFQFMSLYSAIQFVSVSILYKRGTNLGDFQFLYIDMFLILPIAIFMSWSKPFPILCQKRPTANLISPKILIPLMGDIAILLIFQVIVWNICQDTDWYLKPIPGNDDAVKSTDNTALFAFANFQYILAAIVLTVGPPYREPATKNVPFIVNIVCAFLISALLLLIPQESSLGDLMDLTYTSWSFKLILVAMAAVNYAVLQFGHTVWFVALSKLYKKFFGRKTSKKAFKRLKMELEHSGHV</sequence>
<name>W6MSC9_9ASCO</name>
<dbReference type="InterPro" id="IPR044492">
    <property type="entry name" value="P_typ_ATPase_HD_dom"/>
</dbReference>
<dbReference type="GO" id="GO:0000329">
    <property type="term" value="C:fungal-type vacuole membrane"/>
    <property type="evidence" value="ECO:0007669"/>
    <property type="project" value="EnsemblFungi"/>
</dbReference>
<dbReference type="InterPro" id="IPR047821">
    <property type="entry name" value="P5B-type_ATPase"/>
</dbReference>
<dbReference type="SFLD" id="SFLDG00002">
    <property type="entry name" value="C1.7:_P-type_atpase_like"/>
    <property type="match status" value="1"/>
</dbReference>
<evidence type="ECO:0000256" key="5">
    <source>
        <dbReference type="ARBA" id="ARBA00022723"/>
    </source>
</evidence>
<dbReference type="InterPro" id="IPR001757">
    <property type="entry name" value="P_typ_ATPase"/>
</dbReference>
<reference evidence="17" key="2">
    <citation type="submission" date="2014-02" db="EMBL/GenBank/DDBJ databases">
        <title>Complete DNA sequence of /Kuraishia capsulata/ illustrates novel genomic features among budding yeasts (/Saccharomycotina/).</title>
        <authorList>
            <person name="Morales L."/>
            <person name="Noel B."/>
            <person name="Porcel B."/>
            <person name="Marcet-Houben M."/>
            <person name="Hullo M-F."/>
            <person name="Sacerdot C."/>
            <person name="Tekaia F."/>
            <person name="Leh-Louis V."/>
            <person name="Despons L."/>
            <person name="Khanna V."/>
            <person name="Aury J-M."/>
            <person name="Barbe V."/>
            <person name="Couloux A."/>
            <person name="Labadie K."/>
            <person name="Pelletier E."/>
            <person name="Souciet J-L."/>
            <person name="Boekhout T."/>
            <person name="Gabaldon T."/>
            <person name="Wincker P."/>
            <person name="Dujon B."/>
        </authorList>
    </citation>
    <scope>NUCLEOTIDE SEQUENCE</scope>
    <source>
        <strain evidence="17">CBS 1993</strain>
    </source>
</reference>
<dbReference type="GO" id="GO:0006882">
    <property type="term" value="P:intracellular zinc ion homeostasis"/>
    <property type="evidence" value="ECO:0007669"/>
    <property type="project" value="EnsemblFungi"/>
</dbReference>